<dbReference type="Gene3D" id="2.30.170.40">
    <property type="entry name" value="Ribosomal protein L28/L24"/>
    <property type="match status" value="1"/>
</dbReference>
<evidence type="ECO:0000256" key="5">
    <source>
        <dbReference type="ARBA" id="ARBA00022777"/>
    </source>
</evidence>
<keyword evidence="7" id="KW-0689">Ribosomal protein</keyword>
<reference evidence="14" key="1">
    <citation type="submission" date="2021-06" db="EMBL/GenBank/DDBJ databases">
        <authorList>
            <person name="Kallberg Y."/>
            <person name="Tangrot J."/>
            <person name="Rosling A."/>
        </authorList>
    </citation>
    <scope>NUCLEOTIDE SEQUENCE</scope>
    <source>
        <strain evidence="14">MT106</strain>
    </source>
</reference>
<proteinExistence type="inferred from homology"/>
<dbReference type="AlphaFoldDB" id="A0A9N8Z6X9"/>
<dbReference type="GO" id="GO:0004674">
    <property type="term" value="F:protein serine/threonine kinase activity"/>
    <property type="evidence" value="ECO:0007669"/>
    <property type="project" value="UniProtKB-EC"/>
</dbReference>
<dbReference type="GO" id="GO:1990904">
    <property type="term" value="C:ribonucleoprotein complex"/>
    <property type="evidence" value="ECO:0007669"/>
    <property type="project" value="UniProtKB-KW"/>
</dbReference>
<dbReference type="InterPro" id="IPR048941">
    <property type="entry name" value="ATG1-like_MIT2"/>
</dbReference>
<dbReference type="InterPro" id="IPR000719">
    <property type="entry name" value="Prot_kinase_dom"/>
</dbReference>
<dbReference type="InterPro" id="IPR008271">
    <property type="entry name" value="Ser/Thr_kinase_AS"/>
</dbReference>
<evidence type="ECO:0000313" key="15">
    <source>
        <dbReference type="Proteomes" id="UP000789831"/>
    </source>
</evidence>
<dbReference type="PANTHER" id="PTHR24348:SF22">
    <property type="entry name" value="NON-SPECIFIC SERINE_THREONINE PROTEIN KINASE"/>
    <property type="match status" value="1"/>
</dbReference>
<accession>A0A9N8Z6X9</accession>
<feature type="compositionally biased region" description="Low complexity" evidence="12">
    <location>
        <begin position="333"/>
        <end position="351"/>
    </location>
</feature>
<dbReference type="Pfam" id="PF00830">
    <property type="entry name" value="Ribosomal_L28"/>
    <property type="match status" value="1"/>
</dbReference>
<dbReference type="FunFam" id="3.30.200.20:FF:000042">
    <property type="entry name" value="Aurora kinase A"/>
    <property type="match status" value="1"/>
</dbReference>
<dbReference type="GO" id="GO:0005829">
    <property type="term" value="C:cytosol"/>
    <property type="evidence" value="ECO:0007669"/>
    <property type="project" value="TreeGrafter"/>
</dbReference>
<feature type="binding site" evidence="11">
    <location>
        <position position="51"/>
    </location>
    <ligand>
        <name>ATP</name>
        <dbReference type="ChEBI" id="CHEBI:30616"/>
    </ligand>
</feature>
<dbReference type="Pfam" id="PF21127">
    <property type="entry name" value="ATG1-like_MIT2"/>
    <property type="match status" value="1"/>
</dbReference>
<dbReference type="SUPFAM" id="SSF143800">
    <property type="entry name" value="L28p-like"/>
    <property type="match status" value="1"/>
</dbReference>
<dbReference type="SUPFAM" id="SSF56112">
    <property type="entry name" value="Protein kinase-like (PK-like)"/>
    <property type="match status" value="1"/>
</dbReference>
<dbReference type="GO" id="GO:0061709">
    <property type="term" value="P:reticulophagy"/>
    <property type="evidence" value="ECO:0007669"/>
    <property type="project" value="TreeGrafter"/>
</dbReference>
<feature type="region of interest" description="Disordered" evidence="12">
    <location>
        <begin position="648"/>
        <end position="671"/>
    </location>
</feature>
<sequence length="1152" mass="129739">MASSNRSLEHGNSREPSLVGNYVVGIEIGRGSFATVYKGCHKRTKQSVAIKSVLRSKLTGKLLENLESEIAILKGIRHIHIVQLVDCQNSDAHIHLIMEYCSMGDLSNYIKRRGDMNSTNAVAPSSGGLSEYVVLHFLKQLANALEFLRSQNLIHRDIKPQNLLLLPPSNDKEILSSYGSPDLPLLKIADFGFARILPSTSLAETLCGSPLYMAPEILRYEKYDAKADLWSVGAVLYEMSVGKPPFRAQNHVELLRKIEKNGDRIKFPGDIVQQNIGGNTRLKDDHHPEGQTIISDDLKDLIRQLLKRNPVERISFEEFFMHPCVAGELQLLNPPSSSSSSSTTSKQKLSSYEYKNRPKSYVRPNHDIENNNYNNHNQHNTRDRSKSSPAVPLHKDVDIGINNYQSRGHHVHKTRNKDIEGASPKGIIALTTTGLDVQQNPAVLQKKTSKDRIKHQTYQRTTRYPPKIGHLGNEKFESSRTNDNEPQLNSHPSDANSPSASLLIQNSDKNVETSKKRVDVDVRRLSRAEDDVLLEREYVVVEEKGTIEVNVLADEIVISPKLNEIVIKDTAKNTDNQASDNKSPEVQFRTNVPLQNPSAAYFYSTTPPFALPVNHERGSSSGSNGSASSALARALSMASVRLFGNGGSPPSWSDRYSKAKGNPIGTSSDAISDSEEETVVKIIEDAARKAYVVYQFADSKYYQLLPPPPSSNDLVDTSPLTAEAAIALAEEALVLYVKALSLLKAAMDSAKQYWAGIGHRKADYPGMKVASHKLNNAVQWVRSRYNECLEKAEYVKSKCQTEDERGVGAVPEKLLYDRALEMSRQAALDELENVDLLGCERAYQTAILMLQAILDNPQDEQDSMDEDDRRIQAFPQLFFVMRATLVLLARNLKHLTFKRAQKGLFHGKRIQFGNQVSEHKNKSPRTWLPNVRVGRLWSETFKRWTKIKVTTAALRTIDKKGGLDRYLLTTEDELLGARGVKMRGYLETRLAWIQKQKYPNLEQIIGRKMYERPPKPIQYKEGEDPAEWDDNRKLLEKFRRKMRSKKKHNLVKESNEPKLSKYAYTKILEAEGDPTNTFIKPLKVYQEASAVAIATKLYLEAQEKGQKALKHKKNEESILKSEFINKPSSSEIVNESTKLQSKKHLEKSNNNN</sequence>
<dbReference type="GO" id="GO:0034727">
    <property type="term" value="P:piecemeal microautophagy of the nucleus"/>
    <property type="evidence" value="ECO:0007669"/>
    <property type="project" value="TreeGrafter"/>
</dbReference>
<keyword evidence="5" id="KW-0418">Kinase</keyword>
<dbReference type="GO" id="GO:0003735">
    <property type="term" value="F:structural constituent of ribosome"/>
    <property type="evidence" value="ECO:0007669"/>
    <property type="project" value="InterPro"/>
</dbReference>
<dbReference type="GO" id="GO:0010506">
    <property type="term" value="P:regulation of autophagy"/>
    <property type="evidence" value="ECO:0007669"/>
    <property type="project" value="InterPro"/>
</dbReference>
<dbReference type="CDD" id="cd14009">
    <property type="entry name" value="STKc_ATG1_ULK_like"/>
    <property type="match status" value="1"/>
</dbReference>
<dbReference type="Pfam" id="PF12063">
    <property type="entry name" value="ATG1-like_MIT1"/>
    <property type="match status" value="1"/>
</dbReference>
<evidence type="ECO:0000313" key="14">
    <source>
        <dbReference type="EMBL" id="CAG8477602.1"/>
    </source>
</evidence>
<dbReference type="GO" id="GO:0000422">
    <property type="term" value="P:autophagy of mitochondrion"/>
    <property type="evidence" value="ECO:0007669"/>
    <property type="project" value="TreeGrafter"/>
</dbReference>
<keyword evidence="6 11" id="KW-0067">ATP-binding</keyword>
<feature type="region of interest" description="Disordered" evidence="12">
    <location>
        <begin position="1128"/>
        <end position="1152"/>
    </location>
</feature>
<protein>
    <recommendedName>
        <fullName evidence="10">Large ribosomal subunit protein bL28m</fullName>
        <ecNumber evidence="2">2.7.11.1</ecNumber>
    </recommendedName>
    <alternativeName>
        <fullName evidence="9">Autophagy-related protein 1</fullName>
    </alternativeName>
</protein>
<feature type="region of interest" description="Disordered" evidence="12">
    <location>
        <begin position="333"/>
        <end position="394"/>
    </location>
</feature>
<feature type="region of interest" description="Disordered" evidence="12">
    <location>
        <begin position="447"/>
        <end position="516"/>
    </location>
</feature>
<dbReference type="Gene3D" id="1.10.510.10">
    <property type="entry name" value="Transferase(Phosphotransferase) domain 1"/>
    <property type="match status" value="1"/>
</dbReference>
<dbReference type="HAMAP" id="MF_00373">
    <property type="entry name" value="Ribosomal_bL28"/>
    <property type="match status" value="1"/>
</dbReference>
<evidence type="ECO:0000256" key="10">
    <source>
        <dbReference type="ARBA" id="ARBA00035269"/>
    </source>
</evidence>
<dbReference type="GO" id="GO:0005524">
    <property type="term" value="F:ATP binding"/>
    <property type="evidence" value="ECO:0007669"/>
    <property type="project" value="UniProtKB-UniRule"/>
</dbReference>
<dbReference type="PROSITE" id="PS00107">
    <property type="entry name" value="PROTEIN_KINASE_ATP"/>
    <property type="match status" value="1"/>
</dbReference>
<comment type="caution">
    <text evidence="14">The sequence shown here is derived from an EMBL/GenBank/DDBJ whole genome shotgun (WGS) entry which is preliminary data.</text>
</comment>
<dbReference type="GO" id="GO:0000045">
    <property type="term" value="P:autophagosome assembly"/>
    <property type="evidence" value="ECO:0007669"/>
    <property type="project" value="TreeGrafter"/>
</dbReference>
<organism evidence="14 15">
    <name type="scientific">Ambispora gerdemannii</name>
    <dbReference type="NCBI Taxonomy" id="144530"/>
    <lineage>
        <taxon>Eukaryota</taxon>
        <taxon>Fungi</taxon>
        <taxon>Fungi incertae sedis</taxon>
        <taxon>Mucoromycota</taxon>
        <taxon>Glomeromycotina</taxon>
        <taxon>Glomeromycetes</taxon>
        <taxon>Archaeosporales</taxon>
        <taxon>Ambisporaceae</taxon>
        <taxon>Ambispora</taxon>
    </lineage>
</organism>
<evidence type="ECO:0000256" key="12">
    <source>
        <dbReference type="SAM" id="MobiDB-lite"/>
    </source>
</evidence>
<evidence type="ECO:0000256" key="2">
    <source>
        <dbReference type="ARBA" id="ARBA00012513"/>
    </source>
</evidence>
<evidence type="ECO:0000256" key="11">
    <source>
        <dbReference type="PROSITE-ProRule" id="PRU10141"/>
    </source>
</evidence>
<keyword evidence="4 11" id="KW-0547">Nucleotide-binding</keyword>
<evidence type="ECO:0000256" key="4">
    <source>
        <dbReference type="ARBA" id="ARBA00022741"/>
    </source>
</evidence>
<keyword evidence="15" id="KW-1185">Reference proteome</keyword>
<gene>
    <name evidence="14" type="ORF">AGERDE_LOCUS3062</name>
</gene>
<dbReference type="Proteomes" id="UP000789831">
    <property type="component" value="Unassembled WGS sequence"/>
</dbReference>
<dbReference type="PROSITE" id="PS00108">
    <property type="entry name" value="PROTEIN_KINASE_ST"/>
    <property type="match status" value="1"/>
</dbReference>
<dbReference type="InterPro" id="IPR026569">
    <property type="entry name" value="Ribosomal_bL28"/>
</dbReference>
<evidence type="ECO:0000256" key="6">
    <source>
        <dbReference type="ARBA" id="ARBA00022840"/>
    </source>
</evidence>
<comment type="similarity">
    <text evidence="1">Belongs to the bacterial ribosomal protein bL28 family.</text>
</comment>
<feature type="compositionally biased region" description="Polar residues" evidence="12">
    <location>
        <begin position="484"/>
        <end position="508"/>
    </location>
</feature>
<dbReference type="EC" id="2.7.11.1" evidence="2"/>
<dbReference type="FunFam" id="2.30.170.40:FF:000003">
    <property type="entry name" value="54S ribosomal protein L24"/>
    <property type="match status" value="1"/>
</dbReference>
<evidence type="ECO:0000259" key="13">
    <source>
        <dbReference type="PROSITE" id="PS50011"/>
    </source>
</evidence>
<evidence type="ECO:0000256" key="1">
    <source>
        <dbReference type="ARBA" id="ARBA00008760"/>
    </source>
</evidence>
<dbReference type="PANTHER" id="PTHR24348">
    <property type="entry name" value="SERINE/THREONINE-PROTEIN KINASE UNC-51-RELATED"/>
    <property type="match status" value="1"/>
</dbReference>
<dbReference type="InterPro" id="IPR022708">
    <property type="entry name" value="Atg1-like_tMIT"/>
</dbReference>
<dbReference type="SMART" id="SM00220">
    <property type="entry name" value="S_TKc"/>
    <property type="match status" value="1"/>
</dbReference>
<feature type="domain" description="Protein kinase" evidence="13">
    <location>
        <begin position="22"/>
        <end position="325"/>
    </location>
</feature>
<dbReference type="InterPro" id="IPR034704">
    <property type="entry name" value="Ribosomal_bL28/bL31-like_sf"/>
</dbReference>
<feature type="compositionally biased region" description="Basic residues" evidence="12">
    <location>
        <begin position="447"/>
        <end position="457"/>
    </location>
</feature>
<feature type="compositionally biased region" description="Basic and acidic residues" evidence="12">
    <location>
        <begin position="472"/>
        <end position="483"/>
    </location>
</feature>
<feature type="compositionally biased region" description="Polar residues" evidence="12">
    <location>
        <begin position="1128"/>
        <end position="1139"/>
    </location>
</feature>
<dbReference type="InterPro" id="IPR045269">
    <property type="entry name" value="Atg1-like"/>
</dbReference>
<dbReference type="GO" id="GO:0034045">
    <property type="term" value="C:phagophore assembly site membrane"/>
    <property type="evidence" value="ECO:0007669"/>
    <property type="project" value="TreeGrafter"/>
</dbReference>
<dbReference type="EMBL" id="CAJVPL010000277">
    <property type="protein sequence ID" value="CAG8477602.1"/>
    <property type="molecule type" value="Genomic_DNA"/>
</dbReference>
<evidence type="ECO:0000256" key="9">
    <source>
        <dbReference type="ARBA" id="ARBA00030237"/>
    </source>
</evidence>
<evidence type="ECO:0000256" key="8">
    <source>
        <dbReference type="ARBA" id="ARBA00023274"/>
    </source>
</evidence>
<name>A0A9N8Z6X9_9GLOM</name>
<dbReference type="Pfam" id="PF00069">
    <property type="entry name" value="Pkinase"/>
    <property type="match status" value="1"/>
</dbReference>
<evidence type="ECO:0000256" key="7">
    <source>
        <dbReference type="ARBA" id="ARBA00022980"/>
    </source>
</evidence>
<dbReference type="InterPro" id="IPR011009">
    <property type="entry name" value="Kinase-like_dom_sf"/>
</dbReference>
<evidence type="ECO:0000256" key="3">
    <source>
        <dbReference type="ARBA" id="ARBA00022679"/>
    </source>
</evidence>
<dbReference type="GO" id="GO:0042594">
    <property type="term" value="P:response to starvation"/>
    <property type="evidence" value="ECO:0007669"/>
    <property type="project" value="TreeGrafter"/>
</dbReference>
<dbReference type="InterPro" id="IPR017441">
    <property type="entry name" value="Protein_kinase_ATP_BS"/>
</dbReference>
<keyword evidence="8" id="KW-0687">Ribonucleoprotein</keyword>
<dbReference type="OrthoDB" id="346907at2759"/>
<keyword evidence="3" id="KW-0808">Transferase</keyword>
<dbReference type="GO" id="GO:0005840">
    <property type="term" value="C:ribosome"/>
    <property type="evidence" value="ECO:0007669"/>
    <property type="project" value="UniProtKB-KW"/>
</dbReference>
<dbReference type="PROSITE" id="PS50011">
    <property type="entry name" value="PROTEIN_KINASE_DOM"/>
    <property type="match status" value="1"/>
</dbReference>
<dbReference type="GO" id="GO:0005776">
    <property type="term" value="C:autophagosome"/>
    <property type="evidence" value="ECO:0007669"/>
    <property type="project" value="TreeGrafter"/>
</dbReference>
<dbReference type="InterPro" id="IPR037147">
    <property type="entry name" value="Ribosomal_bL28_sf"/>
</dbReference>